<keyword evidence="1" id="KW-0812">Transmembrane</keyword>
<keyword evidence="1" id="KW-1133">Transmembrane helix</keyword>
<dbReference type="GO" id="GO:0015627">
    <property type="term" value="C:type II protein secretion system complex"/>
    <property type="evidence" value="ECO:0007669"/>
    <property type="project" value="TreeGrafter"/>
</dbReference>
<feature type="transmembrane region" description="Helical" evidence="1">
    <location>
        <begin position="16"/>
        <end position="36"/>
    </location>
</feature>
<keyword evidence="3" id="KW-1185">Reference proteome</keyword>
<dbReference type="Proteomes" id="UP000638732">
    <property type="component" value="Unassembled WGS sequence"/>
</dbReference>
<dbReference type="EMBL" id="WWEO01000043">
    <property type="protein sequence ID" value="NCD70913.1"/>
    <property type="molecule type" value="Genomic_DNA"/>
</dbReference>
<dbReference type="Gene3D" id="1.10.150.320">
    <property type="entry name" value="Photosystem II 12 kDa extrinsic protein"/>
    <property type="match status" value="1"/>
</dbReference>
<reference evidence="2" key="2">
    <citation type="submission" date="2020-10" db="EMBL/GenBank/DDBJ databases">
        <title>Mucilaginibacter sp. nov., isolated from soil.</title>
        <authorList>
            <person name="Jeon C.O."/>
        </authorList>
    </citation>
    <scope>NUCLEOTIDE SEQUENCE</scope>
    <source>
        <strain evidence="2">R11</strain>
    </source>
</reference>
<sequence>MKTSLKNYLSITKKEWNGLVILVVLIILVLLVPYAYRVLHKDKVINFNDFDAVAAQLPAMDSASVDDVSKPASPVLFNFNPNHLPDDQWRKLGMNERQIAMIDNYQAKGGKFYKKADLQKMYSITADDYKRLEPYIQLPADMPAAIIDINRADSASLVTLKGIGPAYAMRIIRYRDKLGGFYKKNQLKEVFGIDEEHYLLIKDQLKLNPASIHKLNINQATFDDLRRYPYLSYKQINAIIQYRNEHGDYDNFDDLKDVAILDDVTLSKVRAYWIFR</sequence>
<comment type="caution">
    <text evidence="2">The sequence shown here is derived from an EMBL/GenBank/DDBJ whole genome shotgun (WGS) entry which is preliminary data.</text>
</comment>
<dbReference type="Gene3D" id="1.10.150.280">
    <property type="entry name" value="AF1531-like domain"/>
    <property type="match status" value="1"/>
</dbReference>
<protein>
    <recommendedName>
        <fullName evidence="4">Helix-hairpin-helix domain-containing protein</fullName>
    </recommendedName>
</protein>
<dbReference type="PANTHER" id="PTHR21180:SF32">
    <property type="entry name" value="ENDONUCLEASE_EXONUCLEASE_PHOSPHATASE FAMILY DOMAIN-CONTAINING PROTEIN 1"/>
    <property type="match status" value="1"/>
</dbReference>
<evidence type="ECO:0000256" key="1">
    <source>
        <dbReference type="SAM" id="Phobius"/>
    </source>
</evidence>
<proteinExistence type="predicted"/>
<evidence type="ECO:0008006" key="4">
    <source>
        <dbReference type="Google" id="ProtNLM"/>
    </source>
</evidence>
<keyword evidence="1" id="KW-0472">Membrane</keyword>
<dbReference type="RefSeq" id="WP_166586858.1">
    <property type="nucleotide sequence ID" value="NZ_WWEO01000043.1"/>
</dbReference>
<gene>
    <name evidence="2" type="ORF">GSY63_16225</name>
</gene>
<dbReference type="InterPro" id="IPR051675">
    <property type="entry name" value="Endo/Exo/Phosphatase_dom_1"/>
</dbReference>
<dbReference type="Pfam" id="PF12836">
    <property type="entry name" value="HHH_3"/>
    <property type="match status" value="2"/>
</dbReference>
<organism evidence="2 3">
    <name type="scientific">Mucilaginibacter agri</name>
    <dbReference type="NCBI Taxonomy" id="2695265"/>
    <lineage>
        <taxon>Bacteria</taxon>
        <taxon>Pseudomonadati</taxon>
        <taxon>Bacteroidota</taxon>
        <taxon>Sphingobacteriia</taxon>
        <taxon>Sphingobacteriales</taxon>
        <taxon>Sphingobacteriaceae</taxon>
        <taxon>Mucilaginibacter</taxon>
    </lineage>
</organism>
<reference evidence="2" key="1">
    <citation type="submission" date="2020-01" db="EMBL/GenBank/DDBJ databases">
        <authorList>
            <person name="Seo Y.L."/>
        </authorList>
    </citation>
    <scope>NUCLEOTIDE SEQUENCE</scope>
    <source>
        <strain evidence="2">R11</strain>
    </source>
</reference>
<evidence type="ECO:0000313" key="2">
    <source>
        <dbReference type="EMBL" id="NCD70913.1"/>
    </source>
</evidence>
<name>A0A966DT62_9SPHI</name>
<dbReference type="SUPFAM" id="SSF47781">
    <property type="entry name" value="RuvA domain 2-like"/>
    <property type="match status" value="3"/>
</dbReference>
<accession>A0A966DT62</accession>
<dbReference type="PANTHER" id="PTHR21180">
    <property type="entry name" value="ENDONUCLEASE/EXONUCLEASE/PHOSPHATASE FAMILY DOMAIN-CONTAINING PROTEIN 1"/>
    <property type="match status" value="1"/>
</dbReference>
<dbReference type="GO" id="GO:0015628">
    <property type="term" value="P:protein secretion by the type II secretion system"/>
    <property type="evidence" value="ECO:0007669"/>
    <property type="project" value="TreeGrafter"/>
</dbReference>
<dbReference type="InterPro" id="IPR010994">
    <property type="entry name" value="RuvA_2-like"/>
</dbReference>
<evidence type="ECO:0000313" key="3">
    <source>
        <dbReference type="Proteomes" id="UP000638732"/>
    </source>
</evidence>
<dbReference type="AlphaFoldDB" id="A0A966DT62"/>